<evidence type="ECO:0000313" key="2">
    <source>
        <dbReference type="Proteomes" id="UP000331127"/>
    </source>
</evidence>
<reference evidence="1 2" key="1">
    <citation type="submission" date="2019-10" db="EMBL/GenBank/DDBJ databases">
        <title>Whole genome shotgun sequence of Acrocarpospora macrocephala NBRC 16266.</title>
        <authorList>
            <person name="Ichikawa N."/>
            <person name="Kimura A."/>
            <person name="Kitahashi Y."/>
            <person name="Komaki H."/>
            <person name="Oguchi A."/>
        </authorList>
    </citation>
    <scope>NUCLEOTIDE SEQUENCE [LARGE SCALE GENOMIC DNA]</scope>
    <source>
        <strain evidence="1 2">NBRC 16266</strain>
    </source>
</reference>
<dbReference type="EMBL" id="BLAE01000036">
    <property type="protein sequence ID" value="GES12441.1"/>
    <property type="molecule type" value="Genomic_DNA"/>
</dbReference>
<protein>
    <submittedName>
        <fullName evidence="1">Uncharacterized protein</fullName>
    </submittedName>
</protein>
<keyword evidence="2" id="KW-1185">Reference proteome</keyword>
<sequence length="59" mass="5988">MEAIDQLLSLSGVPRSSQLPIGTAEPGRGWGISVAFASHPVVIAGASLTLTLADSAQEI</sequence>
<comment type="caution">
    <text evidence="1">The sequence shown here is derived from an EMBL/GenBank/DDBJ whole genome shotgun (WGS) entry which is preliminary data.</text>
</comment>
<dbReference type="AlphaFoldDB" id="A0A5M3WYM9"/>
<accession>A0A5M3WYM9</accession>
<gene>
    <name evidence="1" type="ORF">Amac_060380</name>
</gene>
<dbReference type="Proteomes" id="UP000331127">
    <property type="component" value="Unassembled WGS sequence"/>
</dbReference>
<evidence type="ECO:0000313" key="1">
    <source>
        <dbReference type="EMBL" id="GES12441.1"/>
    </source>
</evidence>
<proteinExistence type="predicted"/>
<organism evidence="1 2">
    <name type="scientific">Acrocarpospora macrocephala</name>
    <dbReference type="NCBI Taxonomy" id="150177"/>
    <lineage>
        <taxon>Bacteria</taxon>
        <taxon>Bacillati</taxon>
        <taxon>Actinomycetota</taxon>
        <taxon>Actinomycetes</taxon>
        <taxon>Streptosporangiales</taxon>
        <taxon>Streptosporangiaceae</taxon>
        <taxon>Acrocarpospora</taxon>
    </lineage>
</organism>
<name>A0A5M3WYM9_9ACTN</name>